<sequence>MKRIGTVDGFADRLLRVVLPPRCLLCGAAGANGRDLCAGCAADLTRNTPCCPRCALPLETPAPLCGGCLKREPPFAAAWAPFRYGHPLDLLEARFKFHADLAAGRVLAELMAERAIDAAPKRADLIIPVPLHPARLRERGYNQALELARPLAKALGIPLRHDVLLRNKATPPQTGLDAKARRRNVRGAFIVAPGAEFPARVVLFDDVMTTGATLREGALALRRAGAAHVEVWALARAPHR</sequence>
<reference evidence="3 4" key="1">
    <citation type="journal article" date="2019" name="Int. J. Syst. Evol. Microbiol.">
        <title>The Global Catalogue of Microorganisms (GCM) 10K type strain sequencing project: providing services to taxonomists for standard genome sequencing and annotation.</title>
        <authorList>
            <consortium name="The Broad Institute Genomics Platform"/>
            <consortium name="The Broad Institute Genome Sequencing Center for Infectious Disease"/>
            <person name="Wu L."/>
            <person name="Ma J."/>
        </authorList>
    </citation>
    <scope>NUCLEOTIDE SEQUENCE [LARGE SCALE GENOMIC DNA]</scope>
    <source>
        <strain evidence="3 4">JCM 15421</strain>
    </source>
</reference>
<dbReference type="InterPro" id="IPR044005">
    <property type="entry name" value="DZR_2"/>
</dbReference>
<proteinExistence type="inferred from homology"/>
<dbReference type="PANTHER" id="PTHR47505:SF1">
    <property type="entry name" value="DNA UTILIZATION PROTEIN YHGH"/>
    <property type="match status" value="1"/>
</dbReference>
<name>A0ABN1IFI2_9GAMM</name>
<dbReference type="InterPro" id="IPR051910">
    <property type="entry name" value="ComF/GntX_DNA_util-trans"/>
</dbReference>
<evidence type="ECO:0000259" key="2">
    <source>
        <dbReference type="Pfam" id="PF18912"/>
    </source>
</evidence>
<dbReference type="PANTHER" id="PTHR47505">
    <property type="entry name" value="DNA UTILIZATION PROTEIN YHGH"/>
    <property type="match status" value="1"/>
</dbReference>
<dbReference type="InterPro" id="IPR029057">
    <property type="entry name" value="PRTase-like"/>
</dbReference>
<dbReference type="Pfam" id="PF18912">
    <property type="entry name" value="DZR_2"/>
    <property type="match status" value="1"/>
</dbReference>
<evidence type="ECO:0000256" key="1">
    <source>
        <dbReference type="ARBA" id="ARBA00008007"/>
    </source>
</evidence>
<protein>
    <submittedName>
        <fullName evidence="3">ComF family protein</fullName>
    </submittedName>
</protein>
<accession>A0ABN1IFI2</accession>
<dbReference type="Proteomes" id="UP001501523">
    <property type="component" value="Unassembled WGS sequence"/>
</dbReference>
<evidence type="ECO:0000313" key="3">
    <source>
        <dbReference type="EMBL" id="GAA0711916.1"/>
    </source>
</evidence>
<organism evidence="3 4">
    <name type="scientific">Dokdonella soli</name>
    <dbReference type="NCBI Taxonomy" id="529810"/>
    <lineage>
        <taxon>Bacteria</taxon>
        <taxon>Pseudomonadati</taxon>
        <taxon>Pseudomonadota</taxon>
        <taxon>Gammaproteobacteria</taxon>
        <taxon>Lysobacterales</taxon>
        <taxon>Rhodanobacteraceae</taxon>
        <taxon>Dokdonella</taxon>
    </lineage>
</organism>
<keyword evidence="4" id="KW-1185">Reference proteome</keyword>
<dbReference type="CDD" id="cd06223">
    <property type="entry name" value="PRTases_typeI"/>
    <property type="match status" value="1"/>
</dbReference>
<dbReference type="EMBL" id="BAAAEU010000006">
    <property type="protein sequence ID" value="GAA0711916.1"/>
    <property type="molecule type" value="Genomic_DNA"/>
</dbReference>
<feature type="domain" description="Double zinc ribbon" evidence="2">
    <location>
        <begin position="14"/>
        <end position="69"/>
    </location>
</feature>
<dbReference type="RefSeq" id="WP_343788666.1">
    <property type="nucleotide sequence ID" value="NZ_BAAAEU010000006.1"/>
</dbReference>
<dbReference type="InterPro" id="IPR000836">
    <property type="entry name" value="PRTase_dom"/>
</dbReference>
<dbReference type="Gene3D" id="3.40.50.2020">
    <property type="match status" value="1"/>
</dbReference>
<evidence type="ECO:0000313" key="4">
    <source>
        <dbReference type="Proteomes" id="UP001501523"/>
    </source>
</evidence>
<gene>
    <name evidence="3" type="ORF">GCM10009105_14120</name>
</gene>
<dbReference type="SUPFAM" id="SSF53271">
    <property type="entry name" value="PRTase-like"/>
    <property type="match status" value="1"/>
</dbReference>
<comment type="caution">
    <text evidence="3">The sequence shown here is derived from an EMBL/GenBank/DDBJ whole genome shotgun (WGS) entry which is preliminary data.</text>
</comment>
<comment type="similarity">
    <text evidence="1">Belongs to the ComF/GntX family.</text>
</comment>